<dbReference type="InterPro" id="IPR003395">
    <property type="entry name" value="RecF/RecN/SMC_N"/>
</dbReference>
<comment type="subcellular location">
    <subcellularLocation>
        <location evidence="1">Nucleus</location>
    </subcellularLocation>
</comment>
<dbReference type="SUPFAM" id="SSF52540">
    <property type="entry name" value="P-loop containing nucleoside triphosphate hydrolases"/>
    <property type="match status" value="1"/>
</dbReference>
<proteinExistence type="inferred from homology"/>
<feature type="compositionally biased region" description="Pro residues" evidence="7">
    <location>
        <begin position="58"/>
        <end position="67"/>
    </location>
</feature>
<dbReference type="InterPro" id="IPR027417">
    <property type="entry name" value="P-loop_NTPase"/>
</dbReference>
<feature type="compositionally biased region" description="Basic residues" evidence="7">
    <location>
        <begin position="807"/>
        <end position="819"/>
    </location>
</feature>
<evidence type="ECO:0000256" key="1">
    <source>
        <dbReference type="ARBA" id="ARBA00004123"/>
    </source>
</evidence>
<feature type="region of interest" description="Disordered" evidence="7">
    <location>
        <begin position="797"/>
        <end position="819"/>
    </location>
</feature>
<feature type="compositionally biased region" description="Polar residues" evidence="7">
    <location>
        <begin position="1"/>
        <end position="13"/>
    </location>
</feature>
<reference evidence="9 10" key="1">
    <citation type="submission" date="2017-03" db="EMBL/GenBank/DDBJ databases">
        <title>WGS assembly of Porphyra umbilicalis.</title>
        <authorList>
            <person name="Brawley S.H."/>
            <person name="Blouin N.A."/>
            <person name="Ficko-Blean E."/>
            <person name="Wheeler G.L."/>
            <person name="Lohr M."/>
            <person name="Goodson H.V."/>
            <person name="Jenkins J.W."/>
            <person name="Blaby-Haas C.E."/>
            <person name="Helliwell K.E."/>
            <person name="Chan C."/>
            <person name="Marriage T."/>
            <person name="Bhattacharya D."/>
            <person name="Klein A.S."/>
            <person name="Badis Y."/>
            <person name="Brodie J."/>
            <person name="Cao Y."/>
            <person name="Collen J."/>
            <person name="Dittami S.M."/>
            <person name="Gachon C.M."/>
            <person name="Green B.R."/>
            <person name="Karpowicz S."/>
            <person name="Kim J.W."/>
            <person name="Kudahl U."/>
            <person name="Lin S."/>
            <person name="Michel G."/>
            <person name="Mittag M."/>
            <person name="Olson B.J."/>
            <person name="Pangilinan J."/>
            <person name="Peng Y."/>
            <person name="Qiu H."/>
            <person name="Shu S."/>
            <person name="Singer J.T."/>
            <person name="Smith A.G."/>
            <person name="Sprecher B.N."/>
            <person name="Wagner V."/>
            <person name="Wang W."/>
            <person name="Wang Z.-Y."/>
            <person name="Yan J."/>
            <person name="Yarish C."/>
            <person name="Zoeuner-Riek S."/>
            <person name="Zhuang Y."/>
            <person name="Zou Y."/>
            <person name="Lindquist E.A."/>
            <person name="Grimwood J."/>
            <person name="Barry K."/>
            <person name="Rokhsar D.S."/>
            <person name="Schmutz J."/>
            <person name="Stiller J.W."/>
            <person name="Grossman A.R."/>
            <person name="Prochnik S.E."/>
        </authorList>
    </citation>
    <scope>NUCLEOTIDE SEQUENCE [LARGE SCALE GENOMIC DNA]</scope>
    <source>
        <strain evidence="9">4086291</strain>
    </source>
</reference>
<feature type="region of interest" description="Disordered" evidence="7">
    <location>
        <begin position="477"/>
        <end position="503"/>
    </location>
</feature>
<dbReference type="SUPFAM" id="SSF75553">
    <property type="entry name" value="Smc hinge domain"/>
    <property type="match status" value="1"/>
</dbReference>
<feature type="compositionally biased region" description="Basic and acidic residues" evidence="7">
    <location>
        <begin position="477"/>
        <end position="497"/>
    </location>
</feature>
<sequence length="819" mass="84928">MMTPLSKVQTPLSQKCAPSDAPASVPHPTCAPSPRPPPDDAAPVTPLPAVAAPLRPSRVPPPCPCRAPPGRTRSRPPPRRAGRGASASVGGGTRLRGPPPPPSLLPATLWVGGWRDGLPPPPPPRRRRPPLAPGRPPSPPPSPPPPAPLPPPRLAIRRVQLHNFKSYGGTVTVGPFHKRFSAIVGPNGSGKSNVIDAMLFVFGKRAKQMRLSKVSELLHNSATHRGVTAATVTVDFHEIVDTGDGDEDYTVAPGSTFSVARTAFKNNSSRYALDGRTVTFGEVNAVLRRKGVDLEHNRFLILQGEVEQIAMLKPKAPTPHDTGLLEYLEDIIGSSAHVPDIERLAAEVEALNEARLAKLHLAKAVERERDGLVGAKDEAEAFLALEGELASARAALLRDALAGEVAAAATVCARRAALQARVDAARAAVAAAADGVAALDKRHAAEKKKVDGAAAAATAAHDAAVALERKDIQLREAAKHGAAKEKKQAAAAEREGAKAASATADAAAHGEAAAAATAAGAGHTADLAAAEAALAALYDRLRGETEPLRRQVEAAQRALMPHTAAVHDASRAVDGAAKEADLLAAELAAPDRARAAAAAEVDAVAAALTAARERLAAAEATAAATADGVTAAGRAVAAASAAARDAEARLPPLRVTVERRRSAAAERAGRSRLFGALADEPSLRIVGRLAALACVDARYDVAVGAAAGGTLDNIVVRTADEATAAVEFLRSRGLGRATFIILDKLRYLERGMGAAPSSALPRLFDLLRPPAGGGAAQRRPARGRPCARRFIMRSATRLWPTPSTAPRGRRSSRRAGRAS</sequence>
<feature type="compositionally biased region" description="Pro residues" evidence="7">
    <location>
        <begin position="130"/>
        <end position="153"/>
    </location>
</feature>
<dbReference type="GO" id="GO:0005524">
    <property type="term" value="F:ATP binding"/>
    <property type="evidence" value="ECO:0007669"/>
    <property type="project" value="UniProtKB-KW"/>
</dbReference>
<dbReference type="Pfam" id="PF06470">
    <property type="entry name" value="SMC_hinge"/>
    <property type="match status" value="1"/>
</dbReference>
<feature type="compositionally biased region" description="Pro residues" evidence="7">
    <location>
        <begin position="29"/>
        <end position="40"/>
    </location>
</feature>
<feature type="compositionally biased region" description="Basic residues" evidence="7">
    <location>
        <begin position="72"/>
        <end position="82"/>
    </location>
</feature>
<dbReference type="OrthoDB" id="4898at2759"/>
<dbReference type="PRINTS" id="PR01217">
    <property type="entry name" value="PRICHEXTENSN"/>
</dbReference>
<dbReference type="EMBL" id="KV918919">
    <property type="protein sequence ID" value="OSX75048.1"/>
    <property type="molecule type" value="Genomic_DNA"/>
</dbReference>
<evidence type="ECO:0000256" key="7">
    <source>
        <dbReference type="SAM" id="MobiDB-lite"/>
    </source>
</evidence>
<dbReference type="GO" id="GO:0005634">
    <property type="term" value="C:nucleus"/>
    <property type="evidence" value="ECO:0007669"/>
    <property type="project" value="UniProtKB-SubCell"/>
</dbReference>
<gene>
    <name evidence="9" type="ORF">BU14_0256s0001</name>
</gene>
<evidence type="ECO:0000256" key="6">
    <source>
        <dbReference type="ARBA" id="ARBA00023242"/>
    </source>
</evidence>
<keyword evidence="3" id="KW-0547">Nucleotide-binding</keyword>
<evidence type="ECO:0000256" key="4">
    <source>
        <dbReference type="ARBA" id="ARBA00022840"/>
    </source>
</evidence>
<keyword evidence="5" id="KW-0175">Coiled coil</keyword>
<dbReference type="InterPro" id="IPR010935">
    <property type="entry name" value="SMC_hinge"/>
</dbReference>
<name>A0A1X6P2H4_PORUM</name>
<evidence type="ECO:0000313" key="9">
    <source>
        <dbReference type="EMBL" id="OSX75048.1"/>
    </source>
</evidence>
<feature type="domain" description="SMC hinge" evidence="8">
    <location>
        <begin position="683"/>
        <end position="799"/>
    </location>
</feature>
<dbReference type="Gene3D" id="1.20.1060.20">
    <property type="match status" value="1"/>
</dbReference>
<evidence type="ECO:0000256" key="3">
    <source>
        <dbReference type="ARBA" id="ARBA00022741"/>
    </source>
</evidence>
<dbReference type="SMART" id="SM00968">
    <property type="entry name" value="SMC_hinge"/>
    <property type="match status" value="1"/>
</dbReference>
<evidence type="ECO:0000256" key="2">
    <source>
        <dbReference type="ARBA" id="ARBA00006005"/>
    </source>
</evidence>
<dbReference type="Proteomes" id="UP000218209">
    <property type="component" value="Unassembled WGS sequence"/>
</dbReference>
<dbReference type="InterPro" id="IPR036277">
    <property type="entry name" value="SMC_hinge_sf"/>
</dbReference>
<dbReference type="Gene3D" id="3.40.50.300">
    <property type="entry name" value="P-loop containing nucleotide triphosphate hydrolases"/>
    <property type="match status" value="1"/>
</dbReference>
<keyword evidence="10" id="KW-1185">Reference proteome</keyword>
<feature type="region of interest" description="Disordered" evidence="7">
    <location>
        <begin position="1"/>
        <end position="153"/>
    </location>
</feature>
<organism evidence="9 10">
    <name type="scientific">Porphyra umbilicalis</name>
    <name type="common">Purple laver</name>
    <name type="synonym">Red alga</name>
    <dbReference type="NCBI Taxonomy" id="2786"/>
    <lineage>
        <taxon>Eukaryota</taxon>
        <taxon>Rhodophyta</taxon>
        <taxon>Bangiophyceae</taxon>
        <taxon>Bangiales</taxon>
        <taxon>Bangiaceae</taxon>
        <taxon>Porphyra</taxon>
    </lineage>
</organism>
<evidence type="ECO:0000259" key="8">
    <source>
        <dbReference type="SMART" id="SM00968"/>
    </source>
</evidence>
<protein>
    <recommendedName>
        <fullName evidence="8">SMC hinge domain-containing protein</fullName>
    </recommendedName>
</protein>
<dbReference type="GO" id="GO:0000796">
    <property type="term" value="C:condensin complex"/>
    <property type="evidence" value="ECO:0007669"/>
    <property type="project" value="TreeGrafter"/>
</dbReference>
<dbReference type="GO" id="GO:0007076">
    <property type="term" value="P:mitotic chromosome condensation"/>
    <property type="evidence" value="ECO:0007669"/>
    <property type="project" value="TreeGrafter"/>
</dbReference>
<evidence type="ECO:0000313" key="10">
    <source>
        <dbReference type="Proteomes" id="UP000218209"/>
    </source>
</evidence>
<evidence type="ECO:0000256" key="5">
    <source>
        <dbReference type="ARBA" id="ARBA00023054"/>
    </source>
</evidence>
<accession>A0A1X6P2H4</accession>
<feature type="compositionally biased region" description="Low complexity" evidence="7">
    <location>
        <begin position="41"/>
        <end position="57"/>
    </location>
</feature>
<dbReference type="PANTHER" id="PTHR18937">
    <property type="entry name" value="STRUCTURAL MAINTENANCE OF CHROMOSOMES SMC FAMILY MEMBER"/>
    <property type="match status" value="1"/>
</dbReference>
<keyword evidence="4" id="KW-0067">ATP-binding</keyword>
<dbReference type="Pfam" id="PF02463">
    <property type="entry name" value="SMC_N"/>
    <property type="match status" value="1"/>
</dbReference>
<dbReference type="PANTHER" id="PTHR18937:SF172">
    <property type="entry name" value="STRUCTURAL MAINTENANCE OF CHROMOSOMES PROTEIN"/>
    <property type="match status" value="1"/>
</dbReference>
<dbReference type="AlphaFoldDB" id="A0A1X6P2H4"/>
<keyword evidence="6" id="KW-0539">Nucleus</keyword>
<comment type="similarity">
    <text evidence="2">Belongs to the SMC family. SMC4 subfamily.</text>
</comment>